<feature type="non-terminal residue" evidence="1">
    <location>
        <position position="1"/>
    </location>
</feature>
<evidence type="ECO:0000313" key="2">
    <source>
        <dbReference type="Proteomes" id="UP000562415"/>
    </source>
</evidence>
<proteinExistence type="predicted"/>
<comment type="caution">
    <text evidence="1">The sequence shown here is derived from an EMBL/GenBank/DDBJ whole genome shotgun (WGS) entry which is preliminary data.</text>
</comment>
<protein>
    <submittedName>
        <fullName evidence="1">TTK kinase</fullName>
    </submittedName>
</protein>
<sequence length="178" mass="20358">IASIMSRVRDLKSKYRNEDNITDEFNCTKISADTTDNSGTVNQIMMTTNNPEDWLCFLLRLEKKGIPQKDVSLLNRLIGRYSQAVTALPAEKHSQNESYARILVRFAELKAHFNMRVMSLKNSGFLFFPFVLFLGNAKKCKQLLQKAVECSAVPLEMLETALQNFDSQKKQLLSDEEK</sequence>
<dbReference type="AlphaFoldDB" id="A0A7K5FD33"/>
<keyword evidence="2" id="KW-1185">Reference proteome</keyword>
<accession>A0A7K5FD33</accession>
<dbReference type="Proteomes" id="UP000562415">
    <property type="component" value="Unassembled WGS sequence"/>
</dbReference>
<feature type="non-terminal residue" evidence="1">
    <location>
        <position position="178"/>
    </location>
</feature>
<dbReference type="Gene3D" id="1.25.40.10">
    <property type="entry name" value="Tetratricopeptide repeat domain"/>
    <property type="match status" value="1"/>
</dbReference>
<evidence type="ECO:0000313" key="1">
    <source>
        <dbReference type="EMBL" id="NWS42784.1"/>
    </source>
</evidence>
<dbReference type="InterPro" id="IPR011990">
    <property type="entry name" value="TPR-like_helical_dom_sf"/>
</dbReference>
<organism evidence="1 2">
    <name type="scientific">Probosciger aterrimus</name>
    <name type="common">Palm cockatoo</name>
    <dbReference type="NCBI Taxonomy" id="141839"/>
    <lineage>
        <taxon>Eukaryota</taxon>
        <taxon>Metazoa</taxon>
        <taxon>Chordata</taxon>
        <taxon>Craniata</taxon>
        <taxon>Vertebrata</taxon>
        <taxon>Euteleostomi</taxon>
        <taxon>Archelosauria</taxon>
        <taxon>Archosauria</taxon>
        <taxon>Dinosauria</taxon>
        <taxon>Saurischia</taxon>
        <taxon>Theropoda</taxon>
        <taxon>Coelurosauria</taxon>
        <taxon>Aves</taxon>
        <taxon>Neognathae</taxon>
        <taxon>Neoaves</taxon>
        <taxon>Telluraves</taxon>
        <taxon>Australaves</taxon>
        <taxon>Psittaciformes</taxon>
        <taxon>Cacatuidae</taxon>
        <taxon>Probosciger</taxon>
    </lineage>
</organism>
<reference evidence="1 2" key="1">
    <citation type="submission" date="2019-09" db="EMBL/GenBank/DDBJ databases">
        <title>Bird 10,000 Genomes (B10K) Project - Family phase.</title>
        <authorList>
            <person name="Zhang G."/>
        </authorList>
    </citation>
    <scope>NUCLEOTIDE SEQUENCE [LARGE SCALE GENOMIC DNA]</scope>
    <source>
        <strain evidence="1">B10K-DU-017-47</strain>
    </source>
</reference>
<dbReference type="OrthoDB" id="20524at2759"/>
<name>A0A7K5FD33_PROAR</name>
<gene>
    <name evidence="1" type="primary">Ttk</name>
    <name evidence="1" type="ORF">PROATE_R05317</name>
</gene>
<keyword evidence="1" id="KW-0808">Transferase</keyword>
<dbReference type="EMBL" id="VYZH01001320">
    <property type="protein sequence ID" value="NWS42784.1"/>
    <property type="molecule type" value="Genomic_DNA"/>
</dbReference>
<dbReference type="GO" id="GO:0016301">
    <property type="term" value="F:kinase activity"/>
    <property type="evidence" value="ECO:0007669"/>
    <property type="project" value="UniProtKB-KW"/>
</dbReference>
<keyword evidence="1" id="KW-0418">Kinase</keyword>